<reference evidence="1" key="1">
    <citation type="submission" date="2023-07" db="EMBL/GenBank/DDBJ databases">
        <authorList>
            <consortium name="CYATHOMIX"/>
        </authorList>
    </citation>
    <scope>NUCLEOTIDE SEQUENCE</scope>
    <source>
        <strain evidence="1">N/A</strain>
    </source>
</reference>
<evidence type="ECO:0000313" key="2">
    <source>
        <dbReference type="Proteomes" id="UP001176961"/>
    </source>
</evidence>
<name>A0AA36GZR1_CYLNA</name>
<organism evidence="1 2">
    <name type="scientific">Cylicocyclus nassatus</name>
    <name type="common">Nematode worm</name>
    <dbReference type="NCBI Taxonomy" id="53992"/>
    <lineage>
        <taxon>Eukaryota</taxon>
        <taxon>Metazoa</taxon>
        <taxon>Ecdysozoa</taxon>
        <taxon>Nematoda</taxon>
        <taxon>Chromadorea</taxon>
        <taxon>Rhabditida</taxon>
        <taxon>Rhabditina</taxon>
        <taxon>Rhabditomorpha</taxon>
        <taxon>Strongyloidea</taxon>
        <taxon>Strongylidae</taxon>
        <taxon>Cylicocyclus</taxon>
    </lineage>
</organism>
<proteinExistence type="predicted"/>
<dbReference type="EMBL" id="CATQJL010000305">
    <property type="protein sequence ID" value="CAJ0601151.1"/>
    <property type="molecule type" value="Genomic_DNA"/>
</dbReference>
<dbReference type="Proteomes" id="UP001176961">
    <property type="component" value="Unassembled WGS sequence"/>
</dbReference>
<protein>
    <submittedName>
        <fullName evidence="1">Uncharacterized protein</fullName>
    </submittedName>
</protein>
<dbReference type="AlphaFoldDB" id="A0AA36GZR1"/>
<comment type="caution">
    <text evidence="1">The sequence shown here is derived from an EMBL/GenBank/DDBJ whole genome shotgun (WGS) entry which is preliminary data.</text>
</comment>
<gene>
    <name evidence="1" type="ORF">CYNAS_LOCUS13134</name>
</gene>
<evidence type="ECO:0000313" key="1">
    <source>
        <dbReference type="EMBL" id="CAJ0601151.1"/>
    </source>
</evidence>
<sequence length="132" mass="16286">MFDWYIMRKFLQMPLPENYDDRLWITKILNHMSYEEAYLRRHEIPFRPPKKDRTANIHCNWVYLVEWELFNGQFIKTWELEDYLIHLPELDIYKEKYGLEEERSRVYNLCHWTSSEDEEGEVTVTNTVTTTT</sequence>
<accession>A0AA36GZR1</accession>
<keyword evidence="2" id="KW-1185">Reference proteome</keyword>